<keyword evidence="3" id="KW-0735">Signal-anchor</keyword>
<dbReference type="CTD" id="8685"/>
<dbReference type="OMA" id="ETGVHNC"/>
<dbReference type="Proteomes" id="UP000472267">
    <property type="component" value="Chromosome 16"/>
</dbReference>
<gene>
    <name evidence="13" type="primary">marco</name>
</gene>
<evidence type="ECO:0000256" key="9">
    <source>
        <dbReference type="PROSITE-ProRule" id="PRU00196"/>
    </source>
</evidence>
<dbReference type="RefSeq" id="XP_029968682.1">
    <property type="nucleotide sequence ID" value="XM_030112822.1"/>
</dbReference>
<reference evidence="13" key="2">
    <citation type="submission" date="2025-08" db="UniProtKB">
        <authorList>
            <consortium name="Ensembl"/>
        </authorList>
    </citation>
    <scope>IDENTIFICATION</scope>
</reference>
<dbReference type="PROSITE" id="PS00420">
    <property type="entry name" value="SRCR_1"/>
    <property type="match status" value="1"/>
</dbReference>
<dbReference type="Gene3D" id="3.10.250.10">
    <property type="entry name" value="SRCR-like domain"/>
    <property type="match status" value="1"/>
</dbReference>
<reference evidence="13" key="3">
    <citation type="submission" date="2025-09" db="UniProtKB">
        <authorList>
            <consortium name="Ensembl"/>
        </authorList>
    </citation>
    <scope>IDENTIFICATION</scope>
</reference>
<proteinExistence type="predicted"/>
<evidence type="ECO:0000256" key="2">
    <source>
        <dbReference type="ARBA" id="ARBA00022692"/>
    </source>
</evidence>
<keyword evidence="7" id="KW-0675">Receptor</keyword>
<evidence type="ECO:0000256" key="4">
    <source>
        <dbReference type="ARBA" id="ARBA00022989"/>
    </source>
</evidence>
<protein>
    <recommendedName>
        <fullName evidence="12">SRCR domain-containing protein</fullName>
    </recommendedName>
</protein>
<dbReference type="AlphaFoldDB" id="A0A672IIQ6"/>
<evidence type="ECO:0000256" key="11">
    <source>
        <dbReference type="SAM" id="Phobius"/>
    </source>
</evidence>
<dbReference type="Pfam" id="PF01391">
    <property type="entry name" value="Collagen"/>
    <property type="match status" value="2"/>
</dbReference>
<dbReference type="SUPFAM" id="SSF56487">
    <property type="entry name" value="SRCR-like"/>
    <property type="match status" value="1"/>
</dbReference>
<keyword evidence="5 11" id="KW-0472">Membrane</keyword>
<keyword evidence="8" id="KW-0325">Glycoprotein</keyword>
<keyword evidence="2 11" id="KW-0812">Transmembrane</keyword>
<dbReference type="InterPro" id="IPR001190">
    <property type="entry name" value="SRCR"/>
</dbReference>
<feature type="domain" description="SRCR" evidence="12">
    <location>
        <begin position="283"/>
        <end position="378"/>
    </location>
</feature>
<name>A0A672IIQ6_SALFA</name>
<evidence type="ECO:0000256" key="1">
    <source>
        <dbReference type="ARBA" id="ARBA00004606"/>
    </source>
</evidence>
<evidence type="ECO:0000256" key="7">
    <source>
        <dbReference type="ARBA" id="ARBA00023170"/>
    </source>
</evidence>
<dbReference type="InterPro" id="IPR036772">
    <property type="entry name" value="SRCR-like_dom_sf"/>
</dbReference>
<organism evidence="13 14">
    <name type="scientific">Salarias fasciatus</name>
    <name type="common">Jewelled blenny</name>
    <name type="synonym">Blennius fasciatus</name>
    <dbReference type="NCBI Taxonomy" id="181472"/>
    <lineage>
        <taxon>Eukaryota</taxon>
        <taxon>Metazoa</taxon>
        <taxon>Chordata</taxon>
        <taxon>Craniata</taxon>
        <taxon>Vertebrata</taxon>
        <taxon>Euteleostomi</taxon>
        <taxon>Actinopterygii</taxon>
        <taxon>Neopterygii</taxon>
        <taxon>Teleostei</taxon>
        <taxon>Neoteleostei</taxon>
        <taxon>Acanthomorphata</taxon>
        <taxon>Ovalentaria</taxon>
        <taxon>Blenniimorphae</taxon>
        <taxon>Blenniiformes</taxon>
        <taxon>Blennioidei</taxon>
        <taxon>Blenniidae</taxon>
        <taxon>Salariinae</taxon>
        <taxon>Salarias</taxon>
    </lineage>
</organism>
<comment type="subcellular location">
    <subcellularLocation>
        <location evidence="1">Membrane</location>
        <topology evidence="1">Single-pass type II membrane protein</topology>
    </subcellularLocation>
</comment>
<dbReference type="PANTHER" id="PTHR48071:SF4">
    <property type="entry name" value="NEUROTRYPSIN-RELATED"/>
    <property type="match status" value="1"/>
</dbReference>
<reference evidence="13" key="1">
    <citation type="submission" date="2019-06" db="EMBL/GenBank/DDBJ databases">
        <authorList>
            <consortium name="Wellcome Sanger Institute Data Sharing"/>
        </authorList>
    </citation>
    <scope>NUCLEOTIDE SEQUENCE [LARGE SCALE GENOMIC DNA]</scope>
</reference>
<evidence type="ECO:0000313" key="13">
    <source>
        <dbReference type="Ensembl" id="ENSSFAP00005040957.1"/>
    </source>
</evidence>
<evidence type="ECO:0000256" key="5">
    <source>
        <dbReference type="ARBA" id="ARBA00023136"/>
    </source>
</evidence>
<dbReference type="InterPro" id="IPR008160">
    <property type="entry name" value="Collagen"/>
</dbReference>
<accession>A0A672IIQ6</accession>
<dbReference type="InParanoid" id="A0A672IIQ6"/>
<dbReference type="Ensembl" id="ENSSFAT00005042461.1">
    <property type="protein sequence ID" value="ENSSFAP00005040957.1"/>
    <property type="gene ID" value="ENSSFAG00005020390.1"/>
</dbReference>
<evidence type="ECO:0000256" key="6">
    <source>
        <dbReference type="ARBA" id="ARBA00023157"/>
    </source>
</evidence>
<dbReference type="PRINTS" id="PR00258">
    <property type="entry name" value="SPERACTRCPTR"/>
</dbReference>
<feature type="disulfide bond" evidence="9">
    <location>
        <begin position="347"/>
        <end position="357"/>
    </location>
</feature>
<keyword evidence="14" id="KW-1185">Reference proteome</keyword>
<dbReference type="OrthoDB" id="10037288at2759"/>
<evidence type="ECO:0000259" key="12">
    <source>
        <dbReference type="PROSITE" id="PS50287"/>
    </source>
</evidence>
<dbReference type="PROSITE" id="PS50287">
    <property type="entry name" value="SRCR_2"/>
    <property type="match status" value="1"/>
</dbReference>
<evidence type="ECO:0000256" key="3">
    <source>
        <dbReference type="ARBA" id="ARBA00022968"/>
    </source>
</evidence>
<keyword evidence="4 11" id="KW-1133">Transmembrane helix</keyword>
<sequence length="378" mass="39363">MDEVSYTQSNPLFDMSLSRNEVYSFQPDDLKPARRRRPWCLYFIVIYLILQTALNAFLIYKVFTLESSVAGPRTAKLSSNDITPIDNSLETLIHNNTEETRSLKGHLWSLESQVKSLCGEEGQLDRLRSDLNLLNTSNHNLEGQLTSIRLKPGPSGQPGPPGARGPKGDSGLKGDMGSKGEPGPTGATGPKGVPGDQGPGAKGEAGEPGPAGRNGEKGDRGLPGVSGVPGPQGATGAKGDQGNVGPQGPAGPAGSAGEKGAQGPAGPPGPKGAKGDQGAVERVRLVPGRSRGRVEVLHNNRWGTICDDSFGNLDGAVICKMLGFSSVVTTFTATPGSGDIWLDDLHCTGTETDIFDCPHSAVGTHNCAHTEDVGVQCV</sequence>
<keyword evidence="6 9" id="KW-1015">Disulfide bond</keyword>
<dbReference type="Pfam" id="PF00530">
    <property type="entry name" value="SRCR"/>
    <property type="match status" value="1"/>
</dbReference>
<evidence type="ECO:0000256" key="10">
    <source>
        <dbReference type="SAM" id="MobiDB-lite"/>
    </source>
</evidence>
<feature type="region of interest" description="Disordered" evidence="10">
    <location>
        <begin position="147"/>
        <end position="279"/>
    </location>
</feature>
<feature type="transmembrane region" description="Helical" evidence="11">
    <location>
        <begin position="39"/>
        <end position="60"/>
    </location>
</feature>
<dbReference type="GeneID" id="115403814"/>
<dbReference type="PANTHER" id="PTHR48071">
    <property type="entry name" value="SRCR DOMAIN-CONTAINING PROTEIN"/>
    <property type="match status" value="1"/>
</dbReference>
<dbReference type="GO" id="GO:0016020">
    <property type="term" value="C:membrane"/>
    <property type="evidence" value="ECO:0007669"/>
    <property type="project" value="UniProtKB-SubCell"/>
</dbReference>
<evidence type="ECO:0000256" key="8">
    <source>
        <dbReference type="ARBA" id="ARBA00023180"/>
    </source>
</evidence>
<feature type="compositionally biased region" description="Basic and acidic residues" evidence="10">
    <location>
        <begin position="166"/>
        <end position="178"/>
    </location>
</feature>
<feature type="compositionally biased region" description="Low complexity" evidence="10">
    <location>
        <begin position="243"/>
        <end position="264"/>
    </location>
</feature>
<comment type="caution">
    <text evidence="9">Lacks conserved residue(s) required for the propagation of feature annotation.</text>
</comment>
<dbReference type="FunFam" id="3.10.250.10:FF:000011">
    <property type="entry name" value="Scavenger receptor class A member 5"/>
    <property type="match status" value="1"/>
</dbReference>
<dbReference type="SMART" id="SM00202">
    <property type="entry name" value="SR"/>
    <property type="match status" value="1"/>
</dbReference>
<evidence type="ECO:0000313" key="14">
    <source>
        <dbReference type="Proteomes" id="UP000472267"/>
    </source>
</evidence>